<dbReference type="GO" id="GO:0010972">
    <property type="term" value="P:negative regulation of G2/M transition of mitotic cell cycle"/>
    <property type="evidence" value="ECO:0007669"/>
    <property type="project" value="TreeGrafter"/>
</dbReference>
<dbReference type="AlphaFoldDB" id="A0A315VXE9"/>
<protein>
    <recommendedName>
        <fullName evidence="4">Cell death regulator Aven</fullName>
    </recommendedName>
</protein>
<dbReference type="InterPro" id="IPR026187">
    <property type="entry name" value="Aven"/>
</dbReference>
<gene>
    <name evidence="2" type="ORF">CCH79_00000536</name>
</gene>
<organism evidence="2 3">
    <name type="scientific">Gambusia affinis</name>
    <name type="common">Western mosquitofish</name>
    <name type="synonym">Heterandria affinis</name>
    <dbReference type="NCBI Taxonomy" id="33528"/>
    <lineage>
        <taxon>Eukaryota</taxon>
        <taxon>Metazoa</taxon>
        <taxon>Chordata</taxon>
        <taxon>Craniata</taxon>
        <taxon>Vertebrata</taxon>
        <taxon>Euteleostomi</taxon>
        <taxon>Actinopterygii</taxon>
        <taxon>Neopterygii</taxon>
        <taxon>Teleostei</taxon>
        <taxon>Neoteleostei</taxon>
        <taxon>Acanthomorphata</taxon>
        <taxon>Ovalentaria</taxon>
        <taxon>Atherinomorphae</taxon>
        <taxon>Cyprinodontiformes</taxon>
        <taxon>Poeciliidae</taxon>
        <taxon>Poeciliinae</taxon>
        <taxon>Gambusia</taxon>
    </lineage>
</organism>
<dbReference type="PANTHER" id="PTHR16524:SF2">
    <property type="entry name" value="CELL DEATH REGULATOR AVEN"/>
    <property type="match status" value="1"/>
</dbReference>
<dbReference type="PANTHER" id="PTHR16524">
    <property type="entry name" value="CELL DEATH REGULATOR AVEN"/>
    <property type="match status" value="1"/>
</dbReference>
<feature type="region of interest" description="Disordered" evidence="1">
    <location>
        <begin position="207"/>
        <end position="293"/>
    </location>
</feature>
<evidence type="ECO:0000256" key="1">
    <source>
        <dbReference type="SAM" id="MobiDB-lite"/>
    </source>
</evidence>
<evidence type="ECO:0000313" key="3">
    <source>
        <dbReference type="Proteomes" id="UP000250572"/>
    </source>
</evidence>
<name>A0A315VXE9_GAMAF</name>
<feature type="region of interest" description="Disordered" evidence="1">
    <location>
        <begin position="1"/>
        <end position="59"/>
    </location>
</feature>
<evidence type="ECO:0008006" key="4">
    <source>
        <dbReference type="Google" id="ProtNLM"/>
    </source>
</evidence>
<evidence type="ECO:0000313" key="2">
    <source>
        <dbReference type="EMBL" id="PWA27903.1"/>
    </source>
</evidence>
<feature type="compositionally biased region" description="Acidic residues" evidence="1">
    <location>
        <begin position="280"/>
        <end position="293"/>
    </location>
</feature>
<accession>A0A315VXE9</accession>
<feature type="compositionally biased region" description="Basic and acidic residues" evidence="1">
    <location>
        <begin position="1"/>
        <end position="13"/>
    </location>
</feature>
<sequence length="293" mass="31981">METRARRAHRWGEGEQQVDQEDTGGVGGRHQQVSALDRTKTLREEEEEEEDFKQKSRSQKQMECESERLKCFQIAVFSVTPAGLGLTDTKPSCSCGGLTSLAFHTAKISRTTADGADEGRVGFVHSVPVPAVFLDLPALAQSLQQVPLHRRLNLEAELVQLFVFQVSTPVELPAVSLAPKQEVPKFPPPSAAFKGLSTSQKPAVGLNSQVSSVAVKPEEEDEEEEDGDEELDELLGLQKPGSDDAGHQLTCRFEEAASGEKALDEDVAPPKPAEGKESMTEEDLEDWLDSMIS</sequence>
<proteinExistence type="predicted"/>
<reference evidence="2 3" key="1">
    <citation type="journal article" date="2018" name="G3 (Bethesda)">
        <title>A High-Quality Reference Genome for the Invasive Mosquitofish Gambusia affinis Using a Chicago Library.</title>
        <authorList>
            <person name="Hoffberg S.L."/>
            <person name="Troendle N.J."/>
            <person name="Glenn T.C."/>
            <person name="Mahmud O."/>
            <person name="Louha S."/>
            <person name="Chalopin D."/>
            <person name="Bennetzen J.L."/>
            <person name="Mauricio R."/>
        </authorList>
    </citation>
    <scope>NUCLEOTIDE SEQUENCE [LARGE SCALE GENOMIC DNA]</scope>
    <source>
        <strain evidence="2">NE01/NJP1002.9</strain>
        <tissue evidence="2">Muscle</tissue>
    </source>
</reference>
<dbReference type="Proteomes" id="UP000250572">
    <property type="component" value="Unassembled WGS sequence"/>
</dbReference>
<comment type="caution">
    <text evidence="2">The sequence shown here is derived from an EMBL/GenBank/DDBJ whole genome shotgun (WGS) entry which is preliminary data.</text>
</comment>
<keyword evidence="3" id="KW-1185">Reference proteome</keyword>
<feature type="compositionally biased region" description="Acidic residues" evidence="1">
    <location>
        <begin position="218"/>
        <end position="233"/>
    </location>
</feature>
<dbReference type="EMBL" id="NHOQ01001000">
    <property type="protein sequence ID" value="PWA27903.1"/>
    <property type="molecule type" value="Genomic_DNA"/>
</dbReference>